<dbReference type="AlphaFoldDB" id="V8N676"/>
<comment type="caution">
    <text evidence="1">The sequence shown here is derived from an EMBL/GenBank/DDBJ whole genome shotgun (WGS) entry which is preliminary data.</text>
</comment>
<evidence type="ECO:0000313" key="1">
    <source>
        <dbReference type="EMBL" id="ETE57804.1"/>
    </source>
</evidence>
<dbReference type="OrthoDB" id="195843at2759"/>
<accession>V8N676</accession>
<protein>
    <submittedName>
        <fullName evidence="1">Protein SFI1-like protein</fullName>
    </submittedName>
</protein>
<organism evidence="1 2">
    <name type="scientific">Ophiophagus hannah</name>
    <name type="common">King cobra</name>
    <name type="synonym">Naja hannah</name>
    <dbReference type="NCBI Taxonomy" id="8665"/>
    <lineage>
        <taxon>Eukaryota</taxon>
        <taxon>Metazoa</taxon>
        <taxon>Chordata</taxon>
        <taxon>Craniata</taxon>
        <taxon>Vertebrata</taxon>
        <taxon>Euteleostomi</taxon>
        <taxon>Lepidosauria</taxon>
        <taxon>Squamata</taxon>
        <taxon>Bifurcata</taxon>
        <taxon>Unidentata</taxon>
        <taxon>Episquamata</taxon>
        <taxon>Toxicofera</taxon>
        <taxon>Serpentes</taxon>
        <taxon>Colubroidea</taxon>
        <taxon>Elapidae</taxon>
        <taxon>Elapinae</taxon>
        <taxon>Ophiophagus</taxon>
    </lineage>
</organism>
<dbReference type="Proteomes" id="UP000018936">
    <property type="component" value="Unassembled WGS sequence"/>
</dbReference>
<proteinExistence type="predicted"/>
<sequence length="106" mass="13203">MKQRMLWEALHFRQQSTLRLSWGLWQKRWCQSQMYHGMESQALQQWAHSVQLHAWLQWKALDTQLQRERATASWAARCLQHWAMRKVWKSWLQYVNQRREKQHRSS</sequence>
<keyword evidence="2" id="KW-1185">Reference proteome</keyword>
<feature type="non-terminal residue" evidence="1">
    <location>
        <position position="106"/>
    </location>
</feature>
<reference evidence="1 2" key="1">
    <citation type="journal article" date="2013" name="Proc. Natl. Acad. Sci. U.S.A.">
        <title>The king cobra genome reveals dynamic gene evolution and adaptation in the snake venom system.</title>
        <authorList>
            <person name="Vonk F.J."/>
            <person name="Casewell N.R."/>
            <person name="Henkel C.V."/>
            <person name="Heimberg A.M."/>
            <person name="Jansen H.J."/>
            <person name="McCleary R.J."/>
            <person name="Kerkkamp H.M."/>
            <person name="Vos R.A."/>
            <person name="Guerreiro I."/>
            <person name="Calvete J.J."/>
            <person name="Wuster W."/>
            <person name="Woods A.E."/>
            <person name="Logan J.M."/>
            <person name="Harrison R.A."/>
            <person name="Castoe T.A."/>
            <person name="de Koning A.P."/>
            <person name="Pollock D.D."/>
            <person name="Yandell M."/>
            <person name="Calderon D."/>
            <person name="Renjifo C."/>
            <person name="Currier R.B."/>
            <person name="Salgado D."/>
            <person name="Pla D."/>
            <person name="Sanz L."/>
            <person name="Hyder A.S."/>
            <person name="Ribeiro J.M."/>
            <person name="Arntzen J.W."/>
            <person name="van den Thillart G.E."/>
            <person name="Boetzer M."/>
            <person name="Pirovano W."/>
            <person name="Dirks R.P."/>
            <person name="Spaink H.P."/>
            <person name="Duboule D."/>
            <person name="McGlinn E."/>
            <person name="Kini R.M."/>
            <person name="Richardson M.K."/>
        </authorList>
    </citation>
    <scope>NUCLEOTIDE SEQUENCE</scope>
    <source>
        <tissue evidence="1">Blood</tissue>
    </source>
</reference>
<dbReference type="EMBL" id="AZIM01007721">
    <property type="protein sequence ID" value="ETE57804.1"/>
    <property type="molecule type" value="Genomic_DNA"/>
</dbReference>
<evidence type="ECO:0000313" key="2">
    <source>
        <dbReference type="Proteomes" id="UP000018936"/>
    </source>
</evidence>
<name>V8N676_OPHHA</name>
<gene>
    <name evidence="1" type="primary">SFI1</name>
    <name evidence="1" type="ORF">L345_16478</name>
</gene>